<organism evidence="2 3">
    <name type="scientific">Prorocentrum cordatum</name>
    <dbReference type="NCBI Taxonomy" id="2364126"/>
    <lineage>
        <taxon>Eukaryota</taxon>
        <taxon>Sar</taxon>
        <taxon>Alveolata</taxon>
        <taxon>Dinophyceae</taxon>
        <taxon>Prorocentrales</taxon>
        <taxon>Prorocentraceae</taxon>
        <taxon>Prorocentrum</taxon>
    </lineage>
</organism>
<feature type="non-terminal residue" evidence="2">
    <location>
        <position position="173"/>
    </location>
</feature>
<dbReference type="EMBL" id="CAUYUJ010002221">
    <property type="protein sequence ID" value="CAK0799734.1"/>
    <property type="molecule type" value="Genomic_DNA"/>
</dbReference>
<accession>A0ABN9Q252</accession>
<feature type="region of interest" description="Disordered" evidence="1">
    <location>
        <begin position="154"/>
        <end position="173"/>
    </location>
</feature>
<proteinExistence type="predicted"/>
<evidence type="ECO:0000256" key="1">
    <source>
        <dbReference type="SAM" id="MobiDB-lite"/>
    </source>
</evidence>
<sequence length="173" mass="19250">MSPRVHVRVQKFEEALRDEVGNLDTYQVWVKTQSACAKQLETALAEADAEYATIVSELAGRARKDGVCEDGDCERRAAGGKVPLTDVADDKSDSTALIDTDGFSKIGGEFGITREHVKHLEERREQLRINMQAATKDKFREAMAKVGSIKAELEKASHQEASQYEYTTERNEA</sequence>
<evidence type="ECO:0000313" key="3">
    <source>
        <dbReference type="Proteomes" id="UP001189429"/>
    </source>
</evidence>
<protein>
    <submittedName>
        <fullName evidence="2">Uncharacterized protein</fullName>
    </submittedName>
</protein>
<reference evidence="2" key="1">
    <citation type="submission" date="2023-10" db="EMBL/GenBank/DDBJ databases">
        <authorList>
            <person name="Chen Y."/>
            <person name="Shah S."/>
            <person name="Dougan E. K."/>
            <person name="Thang M."/>
            <person name="Chan C."/>
        </authorList>
    </citation>
    <scope>NUCLEOTIDE SEQUENCE [LARGE SCALE GENOMIC DNA]</scope>
</reference>
<evidence type="ECO:0000313" key="2">
    <source>
        <dbReference type="EMBL" id="CAK0799734.1"/>
    </source>
</evidence>
<name>A0ABN9Q252_9DINO</name>
<gene>
    <name evidence="2" type="ORF">PCOR1329_LOCUS8095</name>
</gene>
<comment type="caution">
    <text evidence="2">The sequence shown here is derived from an EMBL/GenBank/DDBJ whole genome shotgun (WGS) entry which is preliminary data.</text>
</comment>
<keyword evidence="3" id="KW-1185">Reference proteome</keyword>
<dbReference type="Proteomes" id="UP001189429">
    <property type="component" value="Unassembled WGS sequence"/>
</dbReference>